<name>A0A7S0IGI5_MICPS</name>
<proteinExistence type="inferred from homology"/>
<dbReference type="InterPro" id="IPR000863">
    <property type="entry name" value="Sulfotransferase_dom"/>
</dbReference>
<comment type="similarity">
    <text evidence="1 3">Belongs to the sulfotransferase 1 family.</text>
</comment>
<evidence type="ECO:0000259" key="4">
    <source>
        <dbReference type="Pfam" id="PF00685"/>
    </source>
</evidence>
<evidence type="ECO:0000256" key="1">
    <source>
        <dbReference type="ARBA" id="ARBA00005771"/>
    </source>
</evidence>
<evidence type="ECO:0000256" key="2">
    <source>
        <dbReference type="ARBA" id="ARBA00022679"/>
    </source>
</evidence>
<dbReference type="EMBL" id="HBEQ01010312">
    <property type="protein sequence ID" value="CAD8520870.1"/>
    <property type="molecule type" value="Transcribed_RNA"/>
</dbReference>
<sequence>MAGWTKTKTYASHHFDSGAWGVVKPRDDDIVIATAYKSGTTWMQQIVAQILFNGEPPTAVGELSPWVDLRVPPREVKEGMVEAIPDRRFLKTHLPTDALDYDPSQKYIYVARDGRDAFMSLMNHYKFGNEMWYGAINESPGLVGAKLPAWEEACEGKEGDEAIRAVFDKWLNTPSGEHPWEKDGWPFWSLFYNMKTWWDAKDLPNVLMVHFTDLKKDLAGQMRRIADFIGVPIDDAKFDAQVHACTFEAMKGNAAAVAPLGGAMWKGGADTFINKGTNGRWVGVLTDEQVAAYEKAAQERLGGECAKWLAAGGDI</sequence>
<reference evidence="5" key="1">
    <citation type="submission" date="2021-01" db="EMBL/GenBank/DDBJ databases">
        <authorList>
            <person name="Corre E."/>
            <person name="Pelletier E."/>
            <person name="Niang G."/>
            <person name="Scheremetjew M."/>
            <person name="Finn R."/>
            <person name="Kale V."/>
            <person name="Holt S."/>
            <person name="Cochrane G."/>
            <person name="Meng A."/>
            <person name="Brown T."/>
            <person name="Cohen L."/>
        </authorList>
    </citation>
    <scope>NUCLEOTIDE SEQUENCE</scope>
    <source>
        <strain evidence="5">CCMP1723</strain>
    </source>
</reference>
<dbReference type="AlphaFoldDB" id="A0A7S0IGI5"/>
<evidence type="ECO:0000256" key="3">
    <source>
        <dbReference type="RuleBase" id="RU361155"/>
    </source>
</evidence>
<organism evidence="5">
    <name type="scientific">Micromonas pusilla</name>
    <name type="common">Picoplanktonic green alga</name>
    <name type="synonym">Chromulina pusilla</name>
    <dbReference type="NCBI Taxonomy" id="38833"/>
    <lineage>
        <taxon>Eukaryota</taxon>
        <taxon>Viridiplantae</taxon>
        <taxon>Chlorophyta</taxon>
        <taxon>Mamiellophyceae</taxon>
        <taxon>Mamiellales</taxon>
        <taxon>Mamiellaceae</taxon>
        <taxon>Micromonas</taxon>
    </lineage>
</organism>
<dbReference type="PANTHER" id="PTHR11783">
    <property type="entry name" value="SULFOTRANSFERASE SULT"/>
    <property type="match status" value="1"/>
</dbReference>
<dbReference type="Gene3D" id="3.40.50.300">
    <property type="entry name" value="P-loop containing nucleotide triphosphate hydrolases"/>
    <property type="match status" value="1"/>
</dbReference>
<keyword evidence="2 3" id="KW-0808">Transferase</keyword>
<gene>
    <name evidence="5" type="ORF">MCOM1403_LOCUS8296</name>
</gene>
<dbReference type="EC" id="2.8.2.-" evidence="3"/>
<accession>A0A7S0IGI5</accession>
<dbReference type="SUPFAM" id="SSF52540">
    <property type="entry name" value="P-loop containing nucleoside triphosphate hydrolases"/>
    <property type="match status" value="1"/>
</dbReference>
<dbReference type="GO" id="GO:0008146">
    <property type="term" value="F:sulfotransferase activity"/>
    <property type="evidence" value="ECO:0007669"/>
    <property type="project" value="InterPro"/>
</dbReference>
<dbReference type="Pfam" id="PF00685">
    <property type="entry name" value="Sulfotransfer_1"/>
    <property type="match status" value="1"/>
</dbReference>
<evidence type="ECO:0000313" key="5">
    <source>
        <dbReference type="EMBL" id="CAD8520870.1"/>
    </source>
</evidence>
<dbReference type="InterPro" id="IPR027417">
    <property type="entry name" value="P-loop_NTPase"/>
</dbReference>
<protein>
    <recommendedName>
        <fullName evidence="3">Sulfotransferase</fullName>
        <ecNumber evidence="3">2.8.2.-</ecNumber>
    </recommendedName>
</protein>
<feature type="domain" description="Sulfotransferase" evidence="4">
    <location>
        <begin position="27"/>
        <end position="302"/>
    </location>
</feature>